<keyword evidence="3" id="KW-0804">Transcription</keyword>
<dbReference type="InterPro" id="IPR036390">
    <property type="entry name" value="WH_DNA-bd_sf"/>
</dbReference>
<evidence type="ECO:0000256" key="1">
    <source>
        <dbReference type="ARBA" id="ARBA00023015"/>
    </source>
</evidence>
<dbReference type="GO" id="GO:0005829">
    <property type="term" value="C:cytosol"/>
    <property type="evidence" value="ECO:0007669"/>
    <property type="project" value="TreeGrafter"/>
</dbReference>
<dbReference type="InterPro" id="IPR000595">
    <property type="entry name" value="cNMP-bd_dom"/>
</dbReference>
<keyword evidence="7" id="KW-1185">Reference proteome</keyword>
<keyword evidence="1" id="KW-0805">Transcription regulation</keyword>
<dbReference type="Pfam" id="PF00027">
    <property type="entry name" value="cNMP_binding"/>
    <property type="match status" value="1"/>
</dbReference>
<proteinExistence type="predicted"/>
<comment type="caution">
    <text evidence="6">The sequence shown here is derived from an EMBL/GenBank/DDBJ whole genome shotgun (WGS) entry which is preliminary data.</text>
</comment>
<dbReference type="CDD" id="cd00038">
    <property type="entry name" value="CAP_ED"/>
    <property type="match status" value="1"/>
</dbReference>
<dbReference type="PROSITE" id="PS50042">
    <property type="entry name" value="CNMP_BINDING_3"/>
    <property type="match status" value="1"/>
</dbReference>
<dbReference type="PROSITE" id="PS00042">
    <property type="entry name" value="HTH_CRP_1"/>
    <property type="match status" value="1"/>
</dbReference>
<evidence type="ECO:0000313" key="7">
    <source>
        <dbReference type="Proteomes" id="UP000558192"/>
    </source>
</evidence>
<evidence type="ECO:0000256" key="2">
    <source>
        <dbReference type="ARBA" id="ARBA00023125"/>
    </source>
</evidence>
<dbReference type="CDD" id="cd00092">
    <property type="entry name" value="HTH_CRP"/>
    <property type="match status" value="1"/>
</dbReference>
<accession>A0A7X5Y5A1</accession>
<name>A0A7X5Y5A1_9SPHN</name>
<dbReference type="PANTHER" id="PTHR24567">
    <property type="entry name" value="CRP FAMILY TRANSCRIPTIONAL REGULATORY PROTEIN"/>
    <property type="match status" value="1"/>
</dbReference>
<evidence type="ECO:0000259" key="5">
    <source>
        <dbReference type="PROSITE" id="PS51063"/>
    </source>
</evidence>
<evidence type="ECO:0000256" key="3">
    <source>
        <dbReference type="ARBA" id="ARBA00023163"/>
    </source>
</evidence>
<dbReference type="InterPro" id="IPR036388">
    <property type="entry name" value="WH-like_DNA-bd_sf"/>
</dbReference>
<dbReference type="EMBL" id="JAATJC010000001">
    <property type="protein sequence ID" value="NJC04817.1"/>
    <property type="molecule type" value="Genomic_DNA"/>
</dbReference>
<dbReference type="PROSITE" id="PS51063">
    <property type="entry name" value="HTH_CRP_2"/>
    <property type="match status" value="1"/>
</dbReference>
<dbReference type="SMART" id="SM00419">
    <property type="entry name" value="HTH_CRP"/>
    <property type="match status" value="1"/>
</dbReference>
<organism evidence="6 7">
    <name type="scientific">Sphingomonas kaistensis</name>
    <dbReference type="NCBI Taxonomy" id="298708"/>
    <lineage>
        <taxon>Bacteria</taxon>
        <taxon>Pseudomonadati</taxon>
        <taxon>Pseudomonadota</taxon>
        <taxon>Alphaproteobacteria</taxon>
        <taxon>Sphingomonadales</taxon>
        <taxon>Sphingomonadaceae</taxon>
        <taxon>Sphingomonas</taxon>
    </lineage>
</organism>
<dbReference type="InterPro" id="IPR018490">
    <property type="entry name" value="cNMP-bd_dom_sf"/>
</dbReference>
<sequence>MSSSPLACASCPVRDRAACAALDEGEREELARLGRHRVLAPGETLFAAGEPNDRCATLVRGALKIATTDVEGDERILSLVHPAGFVGELFAPLARFDVVALTASEVCLFTRAEYEAAVERYPELARALLRRSSEDLFGARSLMAMVGRHSARERVAAFLLAMADAASDSPCHPAARFDLPLSRAEMAGLLGLTIETVSRQVSALERSGAIRRHGLRGIELVDAAQLGRAALP</sequence>
<evidence type="ECO:0000259" key="4">
    <source>
        <dbReference type="PROSITE" id="PS50042"/>
    </source>
</evidence>
<dbReference type="SUPFAM" id="SSF46785">
    <property type="entry name" value="Winged helix' DNA-binding domain"/>
    <property type="match status" value="1"/>
</dbReference>
<dbReference type="AlphaFoldDB" id="A0A7X5Y5A1"/>
<keyword evidence="2" id="KW-0238">DNA-binding</keyword>
<reference evidence="6 7" key="1">
    <citation type="submission" date="2020-03" db="EMBL/GenBank/DDBJ databases">
        <title>Genomic Encyclopedia of Type Strains, Phase IV (KMG-IV): sequencing the most valuable type-strain genomes for metagenomic binning, comparative biology and taxonomic classification.</title>
        <authorList>
            <person name="Goeker M."/>
        </authorList>
    </citation>
    <scope>NUCLEOTIDE SEQUENCE [LARGE SCALE GENOMIC DNA]</scope>
    <source>
        <strain evidence="6 7">DSM 16846</strain>
    </source>
</reference>
<dbReference type="RefSeq" id="WP_168067588.1">
    <property type="nucleotide sequence ID" value="NZ_JAATJC010000001.1"/>
</dbReference>
<dbReference type="Gene3D" id="2.60.120.10">
    <property type="entry name" value="Jelly Rolls"/>
    <property type="match status" value="1"/>
</dbReference>
<dbReference type="SUPFAM" id="SSF51206">
    <property type="entry name" value="cAMP-binding domain-like"/>
    <property type="match status" value="1"/>
</dbReference>
<dbReference type="Proteomes" id="UP000558192">
    <property type="component" value="Unassembled WGS sequence"/>
</dbReference>
<dbReference type="GO" id="GO:0003700">
    <property type="term" value="F:DNA-binding transcription factor activity"/>
    <property type="evidence" value="ECO:0007669"/>
    <property type="project" value="InterPro"/>
</dbReference>
<feature type="domain" description="HTH crp-type" evidence="5">
    <location>
        <begin position="149"/>
        <end position="224"/>
    </location>
</feature>
<dbReference type="Pfam" id="PF13545">
    <property type="entry name" value="HTH_Crp_2"/>
    <property type="match status" value="1"/>
</dbReference>
<dbReference type="InterPro" id="IPR050397">
    <property type="entry name" value="Env_Response_Regulators"/>
</dbReference>
<dbReference type="SMART" id="SM00100">
    <property type="entry name" value="cNMP"/>
    <property type="match status" value="1"/>
</dbReference>
<dbReference type="PRINTS" id="PR00034">
    <property type="entry name" value="HTHCRP"/>
</dbReference>
<dbReference type="InterPro" id="IPR012318">
    <property type="entry name" value="HTH_CRP"/>
</dbReference>
<evidence type="ECO:0000313" key="6">
    <source>
        <dbReference type="EMBL" id="NJC04817.1"/>
    </source>
</evidence>
<dbReference type="PANTHER" id="PTHR24567:SF75">
    <property type="entry name" value="FUMARATE AND NITRATE REDUCTION REGULATORY PROTEIN"/>
    <property type="match status" value="1"/>
</dbReference>
<dbReference type="Gene3D" id="1.10.10.10">
    <property type="entry name" value="Winged helix-like DNA-binding domain superfamily/Winged helix DNA-binding domain"/>
    <property type="match status" value="1"/>
</dbReference>
<dbReference type="InterPro" id="IPR018335">
    <property type="entry name" value="Tscrpt_reg_HTH_Crp-type_CS"/>
</dbReference>
<protein>
    <submittedName>
        <fullName evidence="6">CRP/FNR family transcriptional regulator</fullName>
    </submittedName>
</protein>
<gene>
    <name evidence="6" type="ORF">GGQ97_000610</name>
</gene>
<dbReference type="InterPro" id="IPR014710">
    <property type="entry name" value="RmlC-like_jellyroll"/>
</dbReference>
<feature type="domain" description="Cyclic nucleotide-binding" evidence="4">
    <location>
        <begin position="18"/>
        <end position="89"/>
    </location>
</feature>
<dbReference type="GO" id="GO:0003677">
    <property type="term" value="F:DNA binding"/>
    <property type="evidence" value="ECO:0007669"/>
    <property type="project" value="UniProtKB-KW"/>
</dbReference>